<keyword evidence="1" id="KW-0472">Membrane</keyword>
<feature type="transmembrane region" description="Helical" evidence="1">
    <location>
        <begin position="24"/>
        <end position="47"/>
    </location>
</feature>
<reference evidence="4" key="1">
    <citation type="journal article" date="2019" name="Int. J. Syst. Evol. Microbiol.">
        <title>The Global Catalogue of Microorganisms (GCM) 10K type strain sequencing project: providing services to taxonomists for standard genome sequencing and annotation.</title>
        <authorList>
            <consortium name="The Broad Institute Genomics Platform"/>
            <consortium name="The Broad Institute Genome Sequencing Center for Infectious Disease"/>
            <person name="Wu L."/>
            <person name="Ma J."/>
        </authorList>
    </citation>
    <scope>NUCLEOTIDE SEQUENCE [LARGE SCALE GENOMIC DNA]</scope>
    <source>
        <strain evidence="4">ZS-35-S2</strain>
    </source>
</reference>
<proteinExistence type="predicted"/>
<dbReference type="EMBL" id="JBHSPR010000025">
    <property type="protein sequence ID" value="MFC6019990.1"/>
    <property type="molecule type" value="Genomic_DNA"/>
</dbReference>
<keyword evidence="1" id="KW-0812">Transmembrane</keyword>
<evidence type="ECO:0000313" key="4">
    <source>
        <dbReference type="Proteomes" id="UP001596203"/>
    </source>
</evidence>
<comment type="caution">
    <text evidence="3">The sequence shown here is derived from an EMBL/GenBank/DDBJ whole genome shotgun (WGS) entry which is preliminary data.</text>
</comment>
<evidence type="ECO:0000313" key="3">
    <source>
        <dbReference type="EMBL" id="MFC6019990.1"/>
    </source>
</evidence>
<keyword evidence="4" id="KW-1185">Reference proteome</keyword>
<name>A0ABW1KDY0_9ACTN</name>
<organism evidence="3 4">
    <name type="scientific">Plantactinospora solaniradicis</name>
    <dbReference type="NCBI Taxonomy" id="1723736"/>
    <lineage>
        <taxon>Bacteria</taxon>
        <taxon>Bacillati</taxon>
        <taxon>Actinomycetota</taxon>
        <taxon>Actinomycetes</taxon>
        <taxon>Micromonosporales</taxon>
        <taxon>Micromonosporaceae</taxon>
        <taxon>Plantactinospora</taxon>
    </lineage>
</organism>
<accession>A0ABW1KDY0</accession>
<dbReference type="RefSeq" id="WP_377426606.1">
    <property type="nucleotide sequence ID" value="NZ_JBHSPR010000025.1"/>
</dbReference>
<evidence type="ECO:0000259" key="2">
    <source>
        <dbReference type="Pfam" id="PF07811"/>
    </source>
</evidence>
<dbReference type="Proteomes" id="UP001596203">
    <property type="component" value="Unassembled WGS sequence"/>
</dbReference>
<dbReference type="Pfam" id="PF07811">
    <property type="entry name" value="TadE"/>
    <property type="match status" value="1"/>
</dbReference>
<dbReference type="InterPro" id="IPR012495">
    <property type="entry name" value="TadE-like_dom"/>
</dbReference>
<evidence type="ECO:0000256" key="1">
    <source>
        <dbReference type="SAM" id="Phobius"/>
    </source>
</evidence>
<gene>
    <name evidence="3" type="ORF">ACFP2T_27815</name>
</gene>
<feature type="domain" description="TadE-like" evidence="2">
    <location>
        <begin position="18"/>
        <end position="58"/>
    </location>
</feature>
<keyword evidence="1" id="KW-1133">Transmembrane helix</keyword>
<sequence>MAAIRPRRHRHHLGGDQGSVTTEVVLYAPLLMLLVLLGVQFATWGVAQLAVQHAANHALQTTRVEGGTVAAGQADANAVLTQIAGSLVSDRQIDVTRTADTATVQISATAPPVVPFLSLGVSTMVSAPVERFRPELDTLGLAAQGEGRR</sequence>
<protein>
    <submittedName>
        <fullName evidence="3">TadE/TadG family type IV pilus assembly protein</fullName>
    </submittedName>
</protein>